<dbReference type="InterPro" id="IPR041212">
    <property type="entry name" value="Vta1_C"/>
</dbReference>
<dbReference type="InterPro" id="IPR044538">
    <property type="entry name" value="Vta1-like"/>
</dbReference>
<organism evidence="4 5">
    <name type="scientific">Dekkera bruxellensis</name>
    <name type="common">Brettanomyces custersii</name>
    <dbReference type="NCBI Taxonomy" id="5007"/>
    <lineage>
        <taxon>Eukaryota</taxon>
        <taxon>Fungi</taxon>
        <taxon>Dikarya</taxon>
        <taxon>Ascomycota</taxon>
        <taxon>Saccharomycotina</taxon>
        <taxon>Pichiomycetes</taxon>
        <taxon>Pichiales</taxon>
        <taxon>Pichiaceae</taxon>
        <taxon>Brettanomyces</taxon>
    </lineage>
</organism>
<keyword evidence="1" id="KW-0175">Coiled coil</keyword>
<dbReference type="Pfam" id="PF18097">
    <property type="entry name" value="Vta1_C"/>
    <property type="match status" value="1"/>
</dbReference>
<dbReference type="PANTHER" id="PTHR46009:SF1">
    <property type="entry name" value="VACUOLAR PROTEIN SORTING-ASSOCIATED PROTEIN VTA1 HOMOLOG"/>
    <property type="match status" value="1"/>
</dbReference>
<feature type="region of interest" description="Disordered" evidence="2">
    <location>
        <begin position="287"/>
        <end position="364"/>
    </location>
</feature>
<dbReference type="AlphaFoldDB" id="A0A7D9CYW8"/>
<feature type="coiled-coil region" evidence="1">
    <location>
        <begin position="177"/>
        <end position="204"/>
    </location>
</feature>
<dbReference type="GO" id="GO:0005771">
    <property type="term" value="C:multivesicular body"/>
    <property type="evidence" value="ECO:0007669"/>
    <property type="project" value="TreeGrafter"/>
</dbReference>
<accession>A0A7D9CYW8</accession>
<dbReference type="EMBL" id="CABFWN010000003">
    <property type="protein sequence ID" value="VUG18636.1"/>
    <property type="molecule type" value="Genomic_DNA"/>
</dbReference>
<evidence type="ECO:0000313" key="4">
    <source>
        <dbReference type="EMBL" id="VUG18636.1"/>
    </source>
</evidence>
<name>A0A7D9CYW8_DEKBR</name>
<feature type="compositionally biased region" description="Basic and acidic residues" evidence="2">
    <location>
        <begin position="329"/>
        <end position="345"/>
    </location>
</feature>
<feature type="domain" description="Vta1 C-terminal" evidence="3">
    <location>
        <begin position="404"/>
        <end position="435"/>
    </location>
</feature>
<feature type="region of interest" description="Disordered" evidence="2">
    <location>
        <begin position="372"/>
        <end position="391"/>
    </location>
</feature>
<keyword evidence="5" id="KW-1185">Reference proteome</keyword>
<proteinExistence type="predicted"/>
<reference evidence="4 5" key="1">
    <citation type="submission" date="2019-07" db="EMBL/GenBank/DDBJ databases">
        <authorList>
            <person name="Friedrich A."/>
            <person name="Schacherer J."/>
        </authorList>
    </citation>
    <scope>NUCLEOTIDE SEQUENCE [LARGE SCALE GENOMIC DNA]</scope>
</reference>
<gene>
    <name evidence="4" type="ORF">DEBR0S3_16314G</name>
</gene>
<evidence type="ECO:0000256" key="2">
    <source>
        <dbReference type="SAM" id="MobiDB-lite"/>
    </source>
</evidence>
<sequence length="452" mass="51097">MGQIDITVSEDLESARQSLELYQKYSSLAGKTSNSKLFTLSYIFGLNAVQQLMRIYKNLKNEKSKKECNTKAGEIITLLEDAKNKQLKRIEKGSRYQSIRKIKSRANDKAFMEVLEDDNKARLFLNRWCTDQLDKVEAIIKGGFVDLSTVDMLLDICTALQASIDMYPVELDNKEHSEDEKEELEEIEKDSVLYEQKLSQAEDALNNNKGLQHTSGVSTRKAEDLTRDQLEEKIKWCKFCISRICSNTKAGKDPNDDLTLMIGANGKEQPEISEEEVNQVIESVLNMRDDGNNNSENSDDDSDNYYYDSDGEEYVKKGELSSKFPKPPVETKDKKEYDIGEKSKLDTNIQPKNEIQREPQASIEITPASIVASKSAKKNSLKKESPPDLQSLEKELDNSGLLESAKKCCKFAVSAIQYEDVGTALDELQEAMNLLKSYQAKMGCDKTERDGN</sequence>
<evidence type="ECO:0000259" key="3">
    <source>
        <dbReference type="Pfam" id="PF18097"/>
    </source>
</evidence>
<dbReference type="PANTHER" id="PTHR46009">
    <property type="entry name" value="VACUOLAR PROTEIN SORTING-ASSOCIATED PROTEIN VTA1 HOMOLOG"/>
    <property type="match status" value="1"/>
</dbReference>
<evidence type="ECO:0000313" key="5">
    <source>
        <dbReference type="Proteomes" id="UP000478008"/>
    </source>
</evidence>
<feature type="compositionally biased region" description="Basic and acidic residues" evidence="2">
    <location>
        <begin position="381"/>
        <end position="391"/>
    </location>
</feature>
<dbReference type="Gene3D" id="1.20.5.420">
    <property type="entry name" value="Immunoglobulin FC, subunit C"/>
    <property type="match status" value="1"/>
</dbReference>
<dbReference type="GO" id="GO:0032511">
    <property type="term" value="P:late endosome to vacuole transport via multivesicular body sorting pathway"/>
    <property type="evidence" value="ECO:0007669"/>
    <property type="project" value="InterPro"/>
</dbReference>
<dbReference type="Proteomes" id="UP000478008">
    <property type="component" value="Unassembled WGS sequence"/>
</dbReference>
<protein>
    <submittedName>
        <fullName evidence="4">DEBR0S3_16314g1_1</fullName>
    </submittedName>
</protein>
<evidence type="ECO:0000256" key="1">
    <source>
        <dbReference type="SAM" id="Coils"/>
    </source>
</evidence>